<dbReference type="PANTHER" id="PTHR10285">
    <property type="entry name" value="URIDINE KINASE"/>
    <property type="match status" value="1"/>
</dbReference>
<dbReference type="Proteomes" id="UP000248857">
    <property type="component" value="Unassembled WGS sequence"/>
</dbReference>
<dbReference type="RefSeq" id="WP_110989216.1">
    <property type="nucleotide sequence ID" value="NZ_CAWNWM010000049.1"/>
</dbReference>
<dbReference type="PRINTS" id="PR00988">
    <property type="entry name" value="URIDINKINASE"/>
</dbReference>
<dbReference type="InterPro" id="IPR006083">
    <property type="entry name" value="PRK/URK"/>
</dbReference>
<reference evidence="2 3" key="1">
    <citation type="journal article" date="2018" name="Sci. Rep.">
        <title>A novel species of the marine cyanobacterium Acaryochloris with a unique pigment content and lifestyle.</title>
        <authorList>
            <person name="Partensky F."/>
            <person name="Six C."/>
            <person name="Ratin M."/>
            <person name="Garczarek L."/>
            <person name="Vaulot D."/>
            <person name="Probert I."/>
            <person name="Calteau A."/>
            <person name="Gourvil P."/>
            <person name="Marie D."/>
            <person name="Grebert T."/>
            <person name="Bouchier C."/>
            <person name="Le Panse S."/>
            <person name="Gachenot M."/>
            <person name="Rodriguez F."/>
            <person name="Garrido J.L."/>
        </authorList>
    </citation>
    <scope>NUCLEOTIDE SEQUENCE [LARGE SCALE GENOMIC DNA]</scope>
    <source>
        <strain evidence="2 3">RCC1774</strain>
    </source>
</reference>
<sequence length="196" mass="22226">MISSRTIGISGGSGSGKTTLAKALVERLKGRALLLSHDRYYFHMPCGNYDTPDALDTALMLSHLDSLQSGHAAELPIYDEVHSRRKTETEWVQPYEIIVVEGIFVFSVSEIRRQLDFSIYVETPEKERLQRRVIRDSQEKLRAKSSIIKEWHSNVMPTHQSQVEKGAEIADLIVSGQGQTREAVTQILSQFDWSHD</sequence>
<protein>
    <submittedName>
        <fullName evidence="2">Uridine kinase</fullName>
        <ecNumber evidence="2">2.7.1.48</ecNumber>
    </submittedName>
</protein>
<feature type="domain" description="Phosphoribulokinase/uridine kinase" evidence="1">
    <location>
        <begin position="48"/>
        <end position="175"/>
    </location>
</feature>
<dbReference type="GO" id="GO:0005524">
    <property type="term" value="F:ATP binding"/>
    <property type="evidence" value="ECO:0007669"/>
    <property type="project" value="InterPro"/>
</dbReference>
<dbReference type="OrthoDB" id="9777642at2"/>
<keyword evidence="2" id="KW-0418">Kinase</keyword>
<evidence type="ECO:0000313" key="3">
    <source>
        <dbReference type="Proteomes" id="UP000248857"/>
    </source>
</evidence>
<keyword evidence="3" id="KW-1185">Reference proteome</keyword>
<dbReference type="InterPro" id="IPR027417">
    <property type="entry name" value="P-loop_NTPase"/>
</dbReference>
<dbReference type="EC" id="2.7.1.48" evidence="2"/>
<evidence type="ECO:0000313" key="2">
    <source>
        <dbReference type="EMBL" id="PZD70225.1"/>
    </source>
</evidence>
<gene>
    <name evidence="2" type="primary">udk_3</name>
    <name evidence="2" type="ORF">C1752_16048</name>
</gene>
<dbReference type="GO" id="GO:0004849">
    <property type="term" value="F:uridine kinase activity"/>
    <property type="evidence" value="ECO:0007669"/>
    <property type="project" value="UniProtKB-EC"/>
</dbReference>
<keyword evidence="2" id="KW-0808">Transferase</keyword>
<proteinExistence type="predicted"/>
<organism evidence="2 3">
    <name type="scientific">Acaryochloris thomasi RCC1774</name>
    <dbReference type="NCBI Taxonomy" id="1764569"/>
    <lineage>
        <taxon>Bacteria</taxon>
        <taxon>Bacillati</taxon>
        <taxon>Cyanobacteriota</taxon>
        <taxon>Cyanophyceae</taxon>
        <taxon>Acaryochloridales</taxon>
        <taxon>Acaryochloridaceae</taxon>
        <taxon>Acaryochloris</taxon>
        <taxon>Acaryochloris thomasi</taxon>
    </lineage>
</organism>
<dbReference type="AlphaFoldDB" id="A0A2W1JEQ8"/>
<evidence type="ECO:0000259" key="1">
    <source>
        <dbReference type="Pfam" id="PF00485"/>
    </source>
</evidence>
<dbReference type="Gene3D" id="3.40.50.300">
    <property type="entry name" value="P-loop containing nucleotide triphosphate hydrolases"/>
    <property type="match status" value="1"/>
</dbReference>
<dbReference type="Pfam" id="PF00485">
    <property type="entry name" value="PRK"/>
    <property type="match status" value="1"/>
</dbReference>
<dbReference type="EMBL" id="PQWO01000049">
    <property type="protein sequence ID" value="PZD70225.1"/>
    <property type="molecule type" value="Genomic_DNA"/>
</dbReference>
<name>A0A2W1JEQ8_9CYAN</name>
<comment type="caution">
    <text evidence="2">The sequence shown here is derived from an EMBL/GenBank/DDBJ whole genome shotgun (WGS) entry which is preliminary data.</text>
</comment>
<accession>A0A2W1JEQ8</accession>
<dbReference type="SUPFAM" id="SSF52540">
    <property type="entry name" value="P-loop containing nucleoside triphosphate hydrolases"/>
    <property type="match status" value="1"/>
</dbReference>